<reference evidence="2" key="1">
    <citation type="journal article" date="2023" name="Mol. Phylogenet. Evol.">
        <title>Genome-scale phylogeny and comparative genomics of the fungal order Sordariales.</title>
        <authorList>
            <person name="Hensen N."/>
            <person name="Bonometti L."/>
            <person name="Westerberg I."/>
            <person name="Brannstrom I.O."/>
            <person name="Guillou S."/>
            <person name="Cros-Aarteil S."/>
            <person name="Calhoun S."/>
            <person name="Haridas S."/>
            <person name="Kuo A."/>
            <person name="Mondo S."/>
            <person name="Pangilinan J."/>
            <person name="Riley R."/>
            <person name="LaButti K."/>
            <person name="Andreopoulos B."/>
            <person name="Lipzen A."/>
            <person name="Chen C."/>
            <person name="Yan M."/>
            <person name="Daum C."/>
            <person name="Ng V."/>
            <person name="Clum A."/>
            <person name="Steindorff A."/>
            <person name="Ohm R.A."/>
            <person name="Martin F."/>
            <person name="Silar P."/>
            <person name="Natvig D.O."/>
            <person name="Lalanne C."/>
            <person name="Gautier V."/>
            <person name="Ament-Velasquez S.L."/>
            <person name="Kruys A."/>
            <person name="Hutchinson M.I."/>
            <person name="Powell A.J."/>
            <person name="Barry K."/>
            <person name="Miller A.N."/>
            <person name="Grigoriev I.V."/>
            <person name="Debuchy R."/>
            <person name="Gladieux P."/>
            <person name="Hiltunen Thoren M."/>
            <person name="Johannesson H."/>
        </authorList>
    </citation>
    <scope>NUCLEOTIDE SEQUENCE</scope>
    <source>
        <strain evidence="2">CBS 359.72</strain>
    </source>
</reference>
<evidence type="ECO:0000313" key="3">
    <source>
        <dbReference type="Proteomes" id="UP001303647"/>
    </source>
</evidence>
<dbReference type="AlphaFoldDB" id="A0AAN7D0J0"/>
<dbReference type="Proteomes" id="UP001303647">
    <property type="component" value="Unassembled WGS sequence"/>
</dbReference>
<dbReference type="EMBL" id="MU857603">
    <property type="protein sequence ID" value="KAK4251803.1"/>
    <property type="molecule type" value="Genomic_DNA"/>
</dbReference>
<gene>
    <name evidence="2" type="ORF">C7999DRAFT_27482</name>
</gene>
<protein>
    <submittedName>
        <fullName evidence="2">Uncharacterized protein</fullName>
    </submittedName>
</protein>
<evidence type="ECO:0000313" key="2">
    <source>
        <dbReference type="EMBL" id="KAK4251803.1"/>
    </source>
</evidence>
<feature type="region of interest" description="Disordered" evidence="1">
    <location>
        <begin position="46"/>
        <end position="75"/>
    </location>
</feature>
<reference evidence="2" key="2">
    <citation type="submission" date="2023-05" db="EMBL/GenBank/DDBJ databases">
        <authorList>
            <consortium name="Lawrence Berkeley National Laboratory"/>
            <person name="Steindorff A."/>
            <person name="Hensen N."/>
            <person name="Bonometti L."/>
            <person name="Westerberg I."/>
            <person name="Brannstrom I.O."/>
            <person name="Guillou S."/>
            <person name="Cros-Aarteil S."/>
            <person name="Calhoun S."/>
            <person name="Haridas S."/>
            <person name="Kuo A."/>
            <person name="Mondo S."/>
            <person name="Pangilinan J."/>
            <person name="Riley R."/>
            <person name="Labutti K."/>
            <person name="Andreopoulos B."/>
            <person name="Lipzen A."/>
            <person name="Chen C."/>
            <person name="Yanf M."/>
            <person name="Daum C."/>
            <person name="Ng V."/>
            <person name="Clum A."/>
            <person name="Ohm R."/>
            <person name="Martin F."/>
            <person name="Silar P."/>
            <person name="Natvig D."/>
            <person name="Lalanne C."/>
            <person name="Gautier V."/>
            <person name="Ament-Velasquez S.L."/>
            <person name="Kruys A."/>
            <person name="Hutchinson M.I."/>
            <person name="Powell A.J."/>
            <person name="Barry K."/>
            <person name="Miller A.N."/>
            <person name="Grigoriev I.V."/>
            <person name="Debuchy R."/>
            <person name="Gladieux P."/>
            <person name="Thoren M.H."/>
            <person name="Johannesson H."/>
        </authorList>
    </citation>
    <scope>NUCLEOTIDE SEQUENCE</scope>
    <source>
        <strain evidence="2">CBS 359.72</strain>
    </source>
</reference>
<evidence type="ECO:0000256" key="1">
    <source>
        <dbReference type="SAM" id="MobiDB-lite"/>
    </source>
</evidence>
<feature type="region of interest" description="Disordered" evidence="1">
    <location>
        <begin position="1"/>
        <end position="25"/>
    </location>
</feature>
<name>A0AAN7D0J0_9PEZI</name>
<sequence>MNSDDLMSDPAHPANHPADSKAAGAWNTKKFRDEYEMYKNRLQDQRFSVAEYPDPLSPRPPHPKQYPSGTSPELERSLQELIAQVKAERGGGGGGSAA</sequence>
<organism evidence="2 3">
    <name type="scientific">Corynascus novoguineensis</name>
    <dbReference type="NCBI Taxonomy" id="1126955"/>
    <lineage>
        <taxon>Eukaryota</taxon>
        <taxon>Fungi</taxon>
        <taxon>Dikarya</taxon>
        <taxon>Ascomycota</taxon>
        <taxon>Pezizomycotina</taxon>
        <taxon>Sordariomycetes</taxon>
        <taxon>Sordariomycetidae</taxon>
        <taxon>Sordariales</taxon>
        <taxon>Chaetomiaceae</taxon>
        <taxon>Corynascus</taxon>
    </lineage>
</organism>
<accession>A0AAN7D0J0</accession>
<feature type="compositionally biased region" description="Pro residues" evidence="1">
    <location>
        <begin position="55"/>
        <end position="64"/>
    </location>
</feature>
<proteinExistence type="predicted"/>
<keyword evidence="3" id="KW-1185">Reference proteome</keyword>
<comment type="caution">
    <text evidence="2">The sequence shown here is derived from an EMBL/GenBank/DDBJ whole genome shotgun (WGS) entry which is preliminary data.</text>
</comment>